<keyword evidence="1" id="KW-0175">Coiled coil</keyword>
<keyword evidence="2" id="KW-1133">Transmembrane helix</keyword>
<protein>
    <recommendedName>
        <fullName evidence="5">DUF4083 domain-containing protein</fullName>
    </recommendedName>
</protein>
<dbReference type="EMBL" id="JBHUDE010000009">
    <property type="protein sequence ID" value="MFD1606621.1"/>
    <property type="molecule type" value="Genomic_DNA"/>
</dbReference>
<keyword evidence="2" id="KW-0472">Membrane</keyword>
<sequence length="60" mass="6748">MEVIFMFAAAIVVVFVAVIGIIGGLSQRFTKPTAELKERVTLLETRLQELEEKINDNNQL</sequence>
<gene>
    <name evidence="3" type="ORF">ACFSBH_02950</name>
</gene>
<reference evidence="4" key="1">
    <citation type="journal article" date="2019" name="Int. J. Syst. Evol. Microbiol.">
        <title>The Global Catalogue of Microorganisms (GCM) 10K type strain sequencing project: providing services to taxonomists for standard genome sequencing and annotation.</title>
        <authorList>
            <consortium name="The Broad Institute Genomics Platform"/>
            <consortium name="The Broad Institute Genome Sequencing Center for Infectious Disease"/>
            <person name="Wu L."/>
            <person name="Ma J."/>
        </authorList>
    </citation>
    <scope>NUCLEOTIDE SEQUENCE [LARGE SCALE GENOMIC DNA]</scope>
    <source>
        <strain evidence="4">CGMCC 1.12376</strain>
    </source>
</reference>
<organism evidence="3 4">
    <name type="scientific">Oceanobacillus luteolus</name>
    <dbReference type="NCBI Taxonomy" id="1274358"/>
    <lineage>
        <taxon>Bacteria</taxon>
        <taxon>Bacillati</taxon>
        <taxon>Bacillota</taxon>
        <taxon>Bacilli</taxon>
        <taxon>Bacillales</taxon>
        <taxon>Bacillaceae</taxon>
        <taxon>Oceanobacillus</taxon>
    </lineage>
</organism>
<comment type="caution">
    <text evidence="3">The sequence shown here is derived from an EMBL/GenBank/DDBJ whole genome shotgun (WGS) entry which is preliminary data.</text>
</comment>
<evidence type="ECO:0000313" key="4">
    <source>
        <dbReference type="Proteomes" id="UP001597221"/>
    </source>
</evidence>
<proteinExistence type="predicted"/>
<feature type="coiled-coil region" evidence="1">
    <location>
        <begin position="33"/>
        <end position="60"/>
    </location>
</feature>
<accession>A0ABW4HMT5</accession>
<evidence type="ECO:0000256" key="1">
    <source>
        <dbReference type="SAM" id="Coils"/>
    </source>
</evidence>
<dbReference type="RefSeq" id="WP_251512862.1">
    <property type="nucleotide sequence ID" value="NZ_JAMBON010000008.1"/>
</dbReference>
<dbReference type="Proteomes" id="UP001597221">
    <property type="component" value="Unassembled WGS sequence"/>
</dbReference>
<keyword evidence="4" id="KW-1185">Reference proteome</keyword>
<evidence type="ECO:0008006" key="5">
    <source>
        <dbReference type="Google" id="ProtNLM"/>
    </source>
</evidence>
<evidence type="ECO:0000313" key="3">
    <source>
        <dbReference type="EMBL" id="MFD1606621.1"/>
    </source>
</evidence>
<feature type="transmembrane region" description="Helical" evidence="2">
    <location>
        <begin position="6"/>
        <end position="25"/>
    </location>
</feature>
<name>A0ABW4HMT5_9BACI</name>
<evidence type="ECO:0000256" key="2">
    <source>
        <dbReference type="SAM" id="Phobius"/>
    </source>
</evidence>
<keyword evidence="2" id="KW-0812">Transmembrane</keyword>